<comment type="caution">
    <text evidence="2">The sequence shown here is derived from an EMBL/GenBank/DDBJ whole genome shotgun (WGS) entry which is preliminary data.</text>
</comment>
<evidence type="ECO:0000256" key="1">
    <source>
        <dbReference type="SAM" id="MobiDB-lite"/>
    </source>
</evidence>
<evidence type="ECO:0000313" key="2">
    <source>
        <dbReference type="EMBL" id="CAJ0602008.1"/>
    </source>
</evidence>
<feature type="region of interest" description="Disordered" evidence="1">
    <location>
        <begin position="79"/>
        <end position="109"/>
    </location>
</feature>
<name>A0AA36H0Y8_CYLNA</name>
<keyword evidence="3" id="KW-1185">Reference proteome</keyword>
<dbReference type="EMBL" id="CATQJL010000305">
    <property type="protein sequence ID" value="CAJ0602008.1"/>
    <property type="molecule type" value="Genomic_DNA"/>
</dbReference>
<proteinExistence type="predicted"/>
<dbReference type="Proteomes" id="UP001176961">
    <property type="component" value="Unassembled WGS sequence"/>
</dbReference>
<reference evidence="2" key="1">
    <citation type="submission" date="2023-07" db="EMBL/GenBank/DDBJ databases">
        <authorList>
            <consortium name="CYATHOMIX"/>
        </authorList>
    </citation>
    <scope>NUCLEOTIDE SEQUENCE</scope>
    <source>
        <strain evidence="2">N/A</strain>
    </source>
</reference>
<gene>
    <name evidence="2" type="ORF">CYNAS_LOCUS13991</name>
</gene>
<protein>
    <submittedName>
        <fullName evidence="2">Uncharacterized protein</fullName>
    </submittedName>
</protein>
<feature type="compositionally biased region" description="Polar residues" evidence="1">
    <location>
        <begin position="83"/>
        <end position="92"/>
    </location>
</feature>
<sequence length="109" mass="12513">MAEERAITGKRHTYNTRVDTIEFYNCVRNAGCWMLLDKEKLMKLVAGHDDDLEKRFRVVEEKQACLRFVQAVVDCHKAPAKTSRASSTNNRGPTEPQDDGAQESQERDR</sequence>
<organism evidence="2 3">
    <name type="scientific">Cylicocyclus nassatus</name>
    <name type="common">Nematode worm</name>
    <dbReference type="NCBI Taxonomy" id="53992"/>
    <lineage>
        <taxon>Eukaryota</taxon>
        <taxon>Metazoa</taxon>
        <taxon>Ecdysozoa</taxon>
        <taxon>Nematoda</taxon>
        <taxon>Chromadorea</taxon>
        <taxon>Rhabditida</taxon>
        <taxon>Rhabditina</taxon>
        <taxon>Rhabditomorpha</taxon>
        <taxon>Strongyloidea</taxon>
        <taxon>Strongylidae</taxon>
        <taxon>Cylicocyclus</taxon>
    </lineage>
</organism>
<dbReference type="AlphaFoldDB" id="A0AA36H0Y8"/>
<accession>A0AA36H0Y8</accession>
<evidence type="ECO:0000313" key="3">
    <source>
        <dbReference type="Proteomes" id="UP001176961"/>
    </source>
</evidence>